<evidence type="ECO:0000313" key="2">
    <source>
        <dbReference type="Proteomes" id="UP000308600"/>
    </source>
</evidence>
<protein>
    <submittedName>
        <fullName evidence="1">Uncharacterized protein</fullName>
    </submittedName>
</protein>
<organism evidence="1 2">
    <name type="scientific">Pluteus cervinus</name>
    <dbReference type="NCBI Taxonomy" id="181527"/>
    <lineage>
        <taxon>Eukaryota</taxon>
        <taxon>Fungi</taxon>
        <taxon>Dikarya</taxon>
        <taxon>Basidiomycota</taxon>
        <taxon>Agaricomycotina</taxon>
        <taxon>Agaricomycetes</taxon>
        <taxon>Agaricomycetidae</taxon>
        <taxon>Agaricales</taxon>
        <taxon>Pluteineae</taxon>
        <taxon>Pluteaceae</taxon>
        <taxon>Pluteus</taxon>
    </lineage>
</organism>
<dbReference type="Proteomes" id="UP000308600">
    <property type="component" value="Unassembled WGS sequence"/>
</dbReference>
<name>A0ACD3ARS9_9AGAR</name>
<dbReference type="EMBL" id="ML208356">
    <property type="protein sequence ID" value="TFK68225.1"/>
    <property type="molecule type" value="Genomic_DNA"/>
</dbReference>
<reference evidence="1 2" key="1">
    <citation type="journal article" date="2019" name="Nat. Ecol. Evol.">
        <title>Megaphylogeny resolves global patterns of mushroom evolution.</title>
        <authorList>
            <person name="Varga T."/>
            <person name="Krizsan K."/>
            <person name="Foldi C."/>
            <person name="Dima B."/>
            <person name="Sanchez-Garcia M."/>
            <person name="Sanchez-Ramirez S."/>
            <person name="Szollosi G.J."/>
            <person name="Szarkandi J.G."/>
            <person name="Papp V."/>
            <person name="Albert L."/>
            <person name="Andreopoulos W."/>
            <person name="Angelini C."/>
            <person name="Antonin V."/>
            <person name="Barry K.W."/>
            <person name="Bougher N.L."/>
            <person name="Buchanan P."/>
            <person name="Buyck B."/>
            <person name="Bense V."/>
            <person name="Catcheside P."/>
            <person name="Chovatia M."/>
            <person name="Cooper J."/>
            <person name="Damon W."/>
            <person name="Desjardin D."/>
            <person name="Finy P."/>
            <person name="Geml J."/>
            <person name="Haridas S."/>
            <person name="Hughes K."/>
            <person name="Justo A."/>
            <person name="Karasinski D."/>
            <person name="Kautmanova I."/>
            <person name="Kiss B."/>
            <person name="Kocsube S."/>
            <person name="Kotiranta H."/>
            <person name="LaButti K.M."/>
            <person name="Lechner B.E."/>
            <person name="Liimatainen K."/>
            <person name="Lipzen A."/>
            <person name="Lukacs Z."/>
            <person name="Mihaltcheva S."/>
            <person name="Morgado L.N."/>
            <person name="Niskanen T."/>
            <person name="Noordeloos M.E."/>
            <person name="Ohm R.A."/>
            <person name="Ortiz-Santana B."/>
            <person name="Ovrebo C."/>
            <person name="Racz N."/>
            <person name="Riley R."/>
            <person name="Savchenko A."/>
            <person name="Shiryaev A."/>
            <person name="Soop K."/>
            <person name="Spirin V."/>
            <person name="Szebenyi C."/>
            <person name="Tomsovsky M."/>
            <person name="Tulloss R.E."/>
            <person name="Uehling J."/>
            <person name="Grigoriev I.V."/>
            <person name="Vagvolgyi C."/>
            <person name="Papp T."/>
            <person name="Martin F.M."/>
            <person name="Miettinen O."/>
            <person name="Hibbett D.S."/>
            <person name="Nagy L.G."/>
        </authorList>
    </citation>
    <scope>NUCLEOTIDE SEQUENCE [LARGE SCALE GENOMIC DNA]</scope>
    <source>
        <strain evidence="1 2">NL-1719</strain>
    </source>
</reference>
<keyword evidence="2" id="KW-1185">Reference proteome</keyword>
<evidence type="ECO:0000313" key="1">
    <source>
        <dbReference type="EMBL" id="TFK68225.1"/>
    </source>
</evidence>
<gene>
    <name evidence="1" type="ORF">BDN72DRAFT_960384</name>
</gene>
<accession>A0ACD3ARS9</accession>
<sequence>MKAGPSTAPETTSTRQLRKRRKVQYVEEPAQEPDHESDLPVEAPKPKQPRFKLTGRLANLLDMPLDILYEIFGHLKPYDLLRLARSTKEFRRVLMSRNSISVWRAARSNLPGMPECPPDMTEPEYANLAFDPRCHYCGATGVRNADWVFRTRICGKCSKDHIEERYDFGHSIVCMTDSDESSHTCRNRDPQASLIVPTRPGRKYSRKLFLKAEYEQVNKELQAFDSKEEKDAYMEERAKFIEARMAHASQCETWNSTLTKDRSTELQQLKDERKQAIIDKLVSLGWKQDLDSIRYPDNLAEHRLVKQPHRLTERIWANIKPEIIKFMEEMRIKRLARERSELIVRRKQMAITLLRAYKNRHLPCTEVMPEPLDFCEFPEISALIEAPSDAELTADSFETVIPQLKELMQRWRDKITRRLTRVPHLPPTTKRHRSFDFFPDSEDEYDDILFDDLDMVFNEYLLGGGLMMPTNGKGKGRENETDEDDDDPADLESKLAKLKLATTIFTCKSCPLMSRSGYFGFLALDYGDDDDELGFRSPEPLTYPRILGHQCLSRTGRPVWLYKSAPDPCMRLDIQSKTRAYWSCKPLNLHQKMSDHAAVVVKEAGLDPETATSDEMDALDIRFVCSSPGCELGVSSDTTVKTFLMSWRQAVQHAMVHEYVTPEWRIIPSNVAAKAPVISSTEVPLWTCAHCRDLTKEPPLLKLEGMMAHLQASHSLQTPEINKDYYRDYSVPVHPFDNLNSVQVRLKKKVVVELEKPKGKSNKARSSGQSMKPKLSKASYASTSAKKGEDS</sequence>
<proteinExistence type="predicted"/>